<dbReference type="SMART" id="SM00387">
    <property type="entry name" value="HATPase_c"/>
    <property type="match status" value="1"/>
</dbReference>
<dbReference type="InterPro" id="IPR036097">
    <property type="entry name" value="HisK_dim/P_sf"/>
</dbReference>
<dbReference type="AlphaFoldDB" id="A0A5N1J4T2"/>
<keyword evidence="6 10" id="KW-0418">Kinase</keyword>
<gene>
    <name evidence="10" type="ORF">F0P94_06990</name>
</gene>
<feature type="transmembrane region" description="Helical" evidence="8">
    <location>
        <begin position="136"/>
        <end position="158"/>
    </location>
</feature>
<comment type="catalytic activity">
    <reaction evidence="1">
        <text>ATP + protein L-histidine = ADP + protein N-phospho-L-histidine.</text>
        <dbReference type="EC" id="2.7.13.3"/>
    </reaction>
</comment>
<dbReference type="InterPro" id="IPR003661">
    <property type="entry name" value="HisK_dim/P_dom"/>
</dbReference>
<evidence type="ECO:0000256" key="4">
    <source>
        <dbReference type="ARBA" id="ARBA00022679"/>
    </source>
</evidence>
<accession>A0A5N1J4T2</accession>
<dbReference type="CDD" id="cd00082">
    <property type="entry name" value="HisKA"/>
    <property type="match status" value="1"/>
</dbReference>
<evidence type="ECO:0000259" key="9">
    <source>
        <dbReference type="PROSITE" id="PS50109"/>
    </source>
</evidence>
<evidence type="ECO:0000256" key="6">
    <source>
        <dbReference type="ARBA" id="ARBA00022777"/>
    </source>
</evidence>
<dbReference type="InterPro" id="IPR036890">
    <property type="entry name" value="HATPase_C_sf"/>
</dbReference>
<evidence type="ECO:0000256" key="5">
    <source>
        <dbReference type="ARBA" id="ARBA00022692"/>
    </source>
</evidence>
<dbReference type="RefSeq" id="WP_150903161.1">
    <property type="nucleotide sequence ID" value="NZ_VTWT01000003.1"/>
</dbReference>
<comment type="caution">
    <text evidence="10">The sequence shown here is derived from an EMBL/GenBank/DDBJ whole genome shotgun (WGS) entry which is preliminary data.</text>
</comment>
<feature type="transmembrane region" description="Helical" evidence="8">
    <location>
        <begin position="7"/>
        <end position="28"/>
    </location>
</feature>
<reference evidence="10 11" key="1">
    <citation type="submission" date="2019-09" db="EMBL/GenBank/DDBJ databases">
        <title>Genome sequence of Adhaeribacter sp. M2.</title>
        <authorList>
            <person name="Srinivasan S."/>
        </authorList>
    </citation>
    <scope>NUCLEOTIDE SEQUENCE [LARGE SCALE GENOMIC DNA]</scope>
    <source>
        <strain evidence="10 11">M2</strain>
    </source>
</reference>
<dbReference type="InterPro" id="IPR003594">
    <property type="entry name" value="HATPase_dom"/>
</dbReference>
<keyword evidence="7 8" id="KW-1133">Transmembrane helix</keyword>
<dbReference type="GO" id="GO:0005886">
    <property type="term" value="C:plasma membrane"/>
    <property type="evidence" value="ECO:0007669"/>
    <property type="project" value="TreeGrafter"/>
</dbReference>
<evidence type="ECO:0000256" key="8">
    <source>
        <dbReference type="SAM" id="Phobius"/>
    </source>
</evidence>
<dbReference type="PANTHER" id="PTHR45436">
    <property type="entry name" value="SENSOR HISTIDINE KINASE YKOH"/>
    <property type="match status" value="1"/>
</dbReference>
<evidence type="ECO:0000313" key="10">
    <source>
        <dbReference type="EMBL" id="KAA9340089.1"/>
    </source>
</evidence>
<keyword evidence="5 8" id="KW-0812">Transmembrane</keyword>
<dbReference type="Pfam" id="PF00512">
    <property type="entry name" value="HisKA"/>
    <property type="match status" value="1"/>
</dbReference>
<dbReference type="EMBL" id="VTWT01000003">
    <property type="protein sequence ID" value="KAA9340089.1"/>
    <property type="molecule type" value="Genomic_DNA"/>
</dbReference>
<organism evidence="10 11">
    <name type="scientific">Adhaeribacter soli</name>
    <dbReference type="NCBI Taxonomy" id="2607655"/>
    <lineage>
        <taxon>Bacteria</taxon>
        <taxon>Pseudomonadati</taxon>
        <taxon>Bacteroidota</taxon>
        <taxon>Cytophagia</taxon>
        <taxon>Cytophagales</taxon>
        <taxon>Hymenobacteraceae</taxon>
        <taxon>Adhaeribacter</taxon>
    </lineage>
</organism>
<keyword evidence="3" id="KW-0597">Phosphoprotein</keyword>
<evidence type="ECO:0000256" key="7">
    <source>
        <dbReference type="ARBA" id="ARBA00022989"/>
    </source>
</evidence>
<dbReference type="Gene3D" id="3.30.565.10">
    <property type="entry name" value="Histidine kinase-like ATPase, C-terminal domain"/>
    <property type="match status" value="1"/>
</dbReference>
<evidence type="ECO:0000256" key="3">
    <source>
        <dbReference type="ARBA" id="ARBA00022553"/>
    </source>
</evidence>
<evidence type="ECO:0000313" key="11">
    <source>
        <dbReference type="Proteomes" id="UP000326570"/>
    </source>
</evidence>
<keyword evidence="8" id="KW-0472">Membrane</keyword>
<sequence length="442" mass="50871">MKLLNYTSAYFAGILLIIISIWAGLFYFSMLDEIYDSMDDGLENQKLLVIRKAAADTTILNQPEFEAGYFTIKEIPAAKARTYTDIYQDTLMYMENEEDYEPVRLLRTAFRHPNNRYYELQLITSMVEEDDLIADLLYSLVWLYLGLVATILLLNNFLMRRIWKPFYRLLERLQKFRLENPKEFRVSKTNIEEFRLLNETVQKLIQSNVNAFNSQKQFIENASHELQTPLAISLNKLELLIENNNLNEEQLQILASVISNLERSARLNKSLSQLSKIENRQFPEVTDTDLNDLVKNLLEDFSELATHRNITLKLEEQAVLRAQMNPDLATILLTNLLKNAINHNHSGGFVNVIIQENSLAIENTGAGKPLDREQIFSRFYKGEQSSQSTGLGLAIVKAIANLYDFRVEYSFQEGLHRFVVYPTPALPSPKNRGGSFGCCAVR</sequence>
<dbReference type="Proteomes" id="UP000326570">
    <property type="component" value="Unassembled WGS sequence"/>
</dbReference>
<dbReference type="PANTHER" id="PTHR45436:SF5">
    <property type="entry name" value="SENSOR HISTIDINE KINASE TRCS"/>
    <property type="match status" value="1"/>
</dbReference>
<dbReference type="PROSITE" id="PS50109">
    <property type="entry name" value="HIS_KIN"/>
    <property type="match status" value="1"/>
</dbReference>
<dbReference type="SUPFAM" id="SSF55874">
    <property type="entry name" value="ATPase domain of HSP90 chaperone/DNA topoisomerase II/histidine kinase"/>
    <property type="match status" value="1"/>
</dbReference>
<dbReference type="SUPFAM" id="SSF47384">
    <property type="entry name" value="Homodimeric domain of signal transducing histidine kinase"/>
    <property type="match status" value="1"/>
</dbReference>
<keyword evidence="4" id="KW-0808">Transferase</keyword>
<proteinExistence type="predicted"/>
<evidence type="ECO:0000256" key="1">
    <source>
        <dbReference type="ARBA" id="ARBA00000085"/>
    </source>
</evidence>
<evidence type="ECO:0000256" key="2">
    <source>
        <dbReference type="ARBA" id="ARBA00012438"/>
    </source>
</evidence>
<dbReference type="SMART" id="SM00388">
    <property type="entry name" value="HisKA"/>
    <property type="match status" value="1"/>
</dbReference>
<dbReference type="Pfam" id="PF02518">
    <property type="entry name" value="HATPase_c"/>
    <property type="match status" value="1"/>
</dbReference>
<dbReference type="InterPro" id="IPR005467">
    <property type="entry name" value="His_kinase_dom"/>
</dbReference>
<name>A0A5N1J4T2_9BACT</name>
<dbReference type="InterPro" id="IPR050428">
    <property type="entry name" value="TCS_sensor_his_kinase"/>
</dbReference>
<keyword evidence="11" id="KW-1185">Reference proteome</keyword>
<dbReference type="Gene3D" id="1.10.287.130">
    <property type="match status" value="1"/>
</dbReference>
<feature type="domain" description="Histidine kinase" evidence="9">
    <location>
        <begin position="221"/>
        <end position="425"/>
    </location>
</feature>
<dbReference type="EC" id="2.7.13.3" evidence="2"/>
<protein>
    <recommendedName>
        <fullName evidence="2">histidine kinase</fullName>
        <ecNumber evidence="2">2.7.13.3</ecNumber>
    </recommendedName>
</protein>
<dbReference type="GO" id="GO:0000155">
    <property type="term" value="F:phosphorelay sensor kinase activity"/>
    <property type="evidence" value="ECO:0007669"/>
    <property type="project" value="InterPro"/>
</dbReference>